<accession>A0AAE1GG37</accession>
<keyword evidence="3" id="KW-1185">Reference proteome</keyword>
<dbReference type="Proteomes" id="UP001286313">
    <property type="component" value="Unassembled WGS sequence"/>
</dbReference>
<dbReference type="EMBL" id="JAWQEG010000301">
    <property type="protein sequence ID" value="KAK3891852.1"/>
    <property type="molecule type" value="Genomic_DNA"/>
</dbReference>
<proteinExistence type="predicted"/>
<feature type="coiled-coil region" evidence="1">
    <location>
        <begin position="61"/>
        <end position="99"/>
    </location>
</feature>
<evidence type="ECO:0000256" key="1">
    <source>
        <dbReference type="SAM" id="Coils"/>
    </source>
</evidence>
<organism evidence="2 3">
    <name type="scientific">Petrolisthes cinctipes</name>
    <name type="common">Flat porcelain crab</name>
    <dbReference type="NCBI Taxonomy" id="88211"/>
    <lineage>
        <taxon>Eukaryota</taxon>
        <taxon>Metazoa</taxon>
        <taxon>Ecdysozoa</taxon>
        <taxon>Arthropoda</taxon>
        <taxon>Crustacea</taxon>
        <taxon>Multicrustacea</taxon>
        <taxon>Malacostraca</taxon>
        <taxon>Eumalacostraca</taxon>
        <taxon>Eucarida</taxon>
        <taxon>Decapoda</taxon>
        <taxon>Pleocyemata</taxon>
        <taxon>Anomura</taxon>
        <taxon>Galatheoidea</taxon>
        <taxon>Porcellanidae</taxon>
        <taxon>Petrolisthes</taxon>
    </lineage>
</organism>
<name>A0AAE1GG37_PETCI</name>
<protein>
    <submittedName>
        <fullName evidence="2">Uncharacterized protein</fullName>
    </submittedName>
</protein>
<evidence type="ECO:0000313" key="3">
    <source>
        <dbReference type="Proteomes" id="UP001286313"/>
    </source>
</evidence>
<dbReference type="AlphaFoldDB" id="A0AAE1GG37"/>
<evidence type="ECO:0000313" key="2">
    <source>
        <dbReference type="EMBL" id="KAK3891852.1"/>
    </source>
</evidence>
<keyword evidence="1" id="KW-0175">Coiled coil</keyword>
<gene>
    <name evidence="2" type="ORF">Pcinc_004270</name>
</gene>
<sequence length="143" mass="16573">MRTAQIKDLQAKIVHDDEDAAKNKKRFEYMQSMIEAKCALNYLFRTATNNKVTIPSQAADNRDIQAQYDEVTHSLEELEADLRMLKKNHQAELTKLEQDHEEKVLFLLGQMPKAEPVTKKEEETLVSLRERLLFQVAETARQG</sequence>
<reference evidence="2" key="1">
    <citation type="submission" date="2023-10" db="EMBL/GenBank/DDBJ databases">
        <title>Genome assemblies of two species of porcelain crab, Petrolisthes cinctipes and Petrolisthes manimaculis (Anomura: Porcellanidae).</title>
        <authorList>
            <person name="Angst P."/>
        </authorList>
    </citation>
    <scope>NUCLEOTIDE SEQUENCE</scope>
    <source>
        <strain evidence="2">PB745_01</strain>
        <tissue evidence="2">Gill</tissue>
    </source>
</reference>
<comment type="caution">
    <text evidence="2">The sequence shown here is derived from an EMBL/GenBank/DDBJ whole genome shotgun (WGS) entry which is preliminary data.</text>
</comment>